<reference evidence="2" key="2">
    <citation type="submission" date="2021-08" db="EMBL/GenBank/DDBJ databases">
        <authorList>
            <person name="Tani A."/>
            <person name="Ola A."/>
            <person name="Ogura Y."/>
            <person name="Katsura K."/>
            <person name="Hayashi T."/>
        </authorList>
    </citation>
    <scope>NUCLEOTIDE SEQUENCE</scope>
    <source>
        <strain evidence="2">DSM 16372</strain>
    </source>
</reference>
<gene>
    <name evidence="2" type="ORF">BHAOGJBA_0735</name>
</gene>
<proteinExistence type="predicted"/>
<dbReference type="RefSeq" id="WP_238229488.1">
    <property type="nucleotide sequence ID" value="NZ_BPQO01000002.1"/>
</dbReference>
<evidence type="ECO:0008006" key="4">
    <source>
        <dbReference type="Google" id="ProtNLM"/>
    </source>
</evidence>
<reference evidence="2" key="1">
    <citation type="journal article" date="2016" name="Front. Microbiol.">
        <title>Genome Sequence of the Piezophilic, Mesophilic Sulfate-Reducing Bacterium Desulfovibrio indicus J2T.</title>
        <authorList>
            <person name="Cao J."/>
            <person name="Maignien L."/>
            <person name="Shao Z."/>
            <person name="Alain K."/>
            <person name="Jebbar M."/>
        </authorList>
    </citation>
    <scope>NUCLEOTIDE SEQUENCE</scope>
    <source>
        <strain evidence="2">DSM 16372</strain>
    </source>
</reference>
<sequence length="202" mass="23144">MSKTKHNHFAGSTTWFTADTHFGHRGILRMENRPWDDIARHDDDLVHAWNSRVRPGHDVFFLGDFAMNSSAERCREIFSRLNGKLHLIIGNHDGDRHLELGWASPPADLRTIHVDQVRLVLCHYALRTWNGSWRGALHLYGHSHGKLPGTNRSLDVGVDAWGYRPVSLAEIQERMAATPETDEERRIAEEREAKAKREAEEA</sequence>
<evidence type="ECO:0000313" key="2">
    <source>
        <dbReference type="EMBL" id="GJD87235.1"/>
    </source>
</evidence>
<feature type="region of interest" description="Disordered" evidence="1">
    <location>
        <begin position="175"/>
        <end position="202"/>
    </location>
</feature>
<dbReference type="SUPFAM" id="SSF56300">
    <property type="entry name" value="Metallo-dependent phosphatases"/>
    <property type="match status" value="1"/>
</dbReference>
<evidence type="ECO:0000256" key="1">
    <source>
        <dbReference type="SAM" id="MobiDB-lite"/>
    </source>
</evidence>
<comment type="caution">
    <text evidence="2">The sequence shown here is derived from an EMBL/GenBank/DDBJ whole genome shotgun (WGS) entry which is preliminary data.</text>
</comment>
<name>A0AAV4ZGV3_9HYPH</name>
<dbReference type="EMBL" id="BPQO01000002">
    <property type="protein sequence ID" value="GJD87235.1"/>
    <property type="molecule type" value="Genomic_DNA"/>
</dbReference>
<organism evidence="2 3">
    <name type="scientific">Methylobacterium hispanicum</name>
    <dbReference type="NCBI Taxonomy" id="270350"/>
    <lineage>
        <taxon>Bacteria</taxon>
        <taxon>Pseudomonadati</taxon>
        <taxon>Pseudomonadota</taxon>
        <taxon>Alphaproteobacteria</taxon>
        <taxon>Hyphomicrobiales</taxon>
        <taxon>Methylobacteriaceae</taxon>
        <taxon>Methylobacterium</taxon>
    </lineage>
</organism>
<keyword evidence="3" id="KW-1185">Reference proteome</keyword>
<dbReference type="Proteomes" id="UP001055247">
    <property type="component" value="Unassembled WGS sequence"/>
</dbReference>
<evidence type="ECO:0000313" key="3">
    <source>
        <dbReference type="Proteomes" id="UP001055247"/>
    </source>
</evidence>
<protein>
    <recommendedName>
        <fullName evidence="4">Metallophosphoesterase</fullName>
    </recommendedName>
</protein>
<dbReference type="AlphaFoldDB" id="A0AAV4ZGV3"/>
<accession>A0AAV4ZGV3</accession>
<dbReference type="Gene3D" id="3.60.21.10">
    <property type="match status" value="1"/>
</dbReference>
<feature type="compositionally biased region" description="Basic and acidic residues" evidence="1">
    <location>
        <begin position="183"/>
        <end position="202"/>
    </location>
</feature>
<dbReference type="InterPro" id="IPR029052">
    <property type="entry name" value="Metallo-depent_PP-like"/>
</dbReference>